<evidence type="ECO:0000313" key="3">
    <source>
        <dbReference type="EMBL" id="CCA19318.1"/>
    </source>
</evidence>
<dbReference type="GO" id="GO:0008168">
    <property type="term" value="F:methyltransferase activity"/>
    <property type="evidence" value="ECO:0007669"/>
    <property type="project" value="UniProtKB-KW"/>
</dbReference>
<dbReference type="HOGENOM" id="CLU_027534_2_0_1"/>
<keyword evidence="2 3" id="KW-0808">Transferase</keyword>
<evidence type="ECO:0000256" key="2">
    <source>
        <dbReference type="ARBA" id="ARBA00022679"/>
    </source>
</evidence>
<dbReference type="Gene3D" id="3.40.50.150">
    <property type="entry name" value="Vaccinia Virus protein VP39"/>
    <property type="match status" value="1"/>
</dbReference>
<reference evidence="3" key="2">
    <citation type="submission" date="2011-02" db="EMBL/GenBank/DDBJ databases">
        <authorList>
            <person name="MacLean D."/>
        </authorList>
    </citation>
    <scope>NUCLEOTIDE SEQUENCE</scope>
</reference>
<dbReference type="GO" id="GO:0070475">
    <property type="term" value="P:rRNA base methylation"/>
    <property type="evidence" value="ECO:0007669"/>
    <property type="project" value="TreeGrafter"/>
</dbReference>
<name>F0WDP2_9STRA</name>
<accession>F0WDP2</accession>
<evidence type="ECO:0000256" key="1">
    <source>
        <dbReference type="ARBA" id="ARBA00022603"/>
    </source>
</evidence>
<dbReference type="EMBL" id="FR824113">
    <property type="protein sequence ID" value="CCA19318.1"/>
    <property type="molecule type" value="Genomic_DNA"/>
</dbReference>
<dbReference type="GO" id="GO:0005634">
    <property type="term" value="C:nucleus"/>
    <property type="evidence" value="ECO:0007669"/>
    <property type="project" value="TreeGrafter"/>
</dbReference>
<dbReference type="PANTHER" id="PTHR13393">
    <property type="entry name" value="SAM-DEPENDENT METHYLTRANSFERASE"/>
    <property type="match status" value="1"/>
</dbReference>
<dbReference type="SUPFAM" id="SSF53335">
    <property type="entry name" value="S-adenosyl-L-methionine-dependent methyltransferases"/>
    <property type="match status" value="1"/>
</dbReference>
<protein>
    <submittedName>
        <fullName evidence="3">Putative methyltransferase METT10D</fullName>
    </submittedName>
</protein>
<sequence>MEPVIVEMAQSTQKGLHERNRYRNSPPDFYALAQKFPSLSPHLRNVDIRRKRAAFAWEDPYALRELTTALLKHDFGIKWSIPINRLCPPVPNRLNYLHWMEELAEEADRKSLVVDELSAQSESTKVVRGLDIGTGASCIFPLLGTSLHPDWTFIATEIDSTSYSAALINLRNNPHLAQRIELKHAVDNQFFTEALNGKFKCAITFTMCNPPFFANSNEIQLHPQAFCMGSPIEMIYPGGEVRFVSEMLDQSVTFKKRIIWFTSMLGKKSSLRPLLAKLRSVQGVTYYCTTEFCQGQTKRWGIAWTFNEQLRNAFASSKGVVTKVLGKRKAQRKRHSLEFQTIDKDRISGFSNVTRRIKEFCQTAITKHGQEYSLSLAELTLVQPQKSDNYFIGNLKLSLDSVASPMDASNVFDAKIEVKALPDSEHAFVQVCLTYVAGQRDIFWTTSEQLKAFVLRTGRRWRRMNKEDKCCSAMEAVNSL</sequence>
<proteinExistence type="predicted"/>
<reference evidence="3" key="1">
    <citation type="journal article" date="2011" name="PLoS Biol.">
        <title>Gene gain and loss during evolution of obligate parasitism in the white rust pathogen of Arabidopsis thaliana.</title>
        <authorList>
            <person name="Kemen E."/>
            <person name="Gardiner A."/>
            <person name="Schultz-Larsen T."/>
            <person name="Kemen A.C."/>
            <person name="Balmuth A.L."/>
            <person name="Robert-Seilaniantz A."/>
            <person name="Bailey K."/>
            <person name="Holub E."/>
            <person name="Studholme D.J."/>
            <person name="Maclean D."/>
            <person name="Jones J.D."/>
        </authorList>
    </citation>
    <scope>NUCLEOTIDE SEQUENCE</scope>
</reference>
<organism evidence="3">
    <name type="scientific">Albugo laibachii Nc14</name>
    <dbReference type="NCBI Taxonomy" id="890382"/>
    <lineage>
        <taxon>Eukaryota</taxon>
        <taxon>Sar</taxon>
        <taxon>Stramenopiles</taxon>
        <taxon>Oomycota</taxon>
        <taxon>Peronosporomycetes</taxon>
        <taxon>Albuginales</taxon>
        <taxon>Albuginaceae</taxon>
        <taxon>Albugo</taxon>
    </lineage>
</organism>
<dbReference type="AlphaFoldDB" id="F0WDP2"/>
<dbReference type="InterPro" id="IPR029063">
    <property type="entry name" value="SAM-dependent_MTases_sf"/>
</dbReference>
<dbReference type="PANTHER" id="PTHR13393:SF0">
    <property type="entry name" value="RNA N6-ADENOSINE-METHYLTRANSFERASE METTL16"/>
    <property type="match status" value="1"/>
</dbReference>
<keyword evidence="1 3" id="KW-0489">Methyltransferase</keyword>
<dbReference type="InterPro" id="IPR010286">
    <property type="entry name" value="METTL16/RlmF"/>
</dbReference>
<gene>
    <name evidence="3" type="primary">AlNc14C68G4762</name>
    <name evidence="3" type="ORF">ALNC14_054610</name>
</gene>
<dbReference type="Pfam" id="PF05971">
    <property type="entry name" value="Methyltransf_10"/>
    <property type="match status" value="1"/>
</dbReference>